<dbReference type="OrthoDB" id="7399454at2759"/>
<dbReference type="EMBL" id="LR824007">
    <property type="protein sequence ID" value="CAD0195865.1"/>
    <property type="molecule type" value="Genomic_DNA"/>
</dbReference>
<name>A0A9N8KSS5_CHRIL</name>
<gene>
    <name evidence="2" type="ORF">CINC_LOCUS10162</name>
</gene>
<evidence type="ECO:0000313" key="3">
    <source>
        <dbReference type="Proteomes" id="UP001154114"/>
    </source>
</evidence>
<proteinExistence type="predicted"/>
<organism evidence="2 3">
    <name type="scientific">Chrysodeixis includens</name>
    <name type="common">Soybean looper</name>
    <name type="synonym">Pseudoplusia includens</name>
    <dbReference type="NCBI Taxonomy" id="689277"/>
    <lineage>
        <taxon>Eukaryota</taxon>
        <taxon>Metazoa</taxon>
        <taxon>Ecdysozoa</taxon>
        <taxon>Arthropoda</taxon>
        <taxon>Hexapoda</taxon>
        <taxon>Insecta</taxon>
        <taxon>Pterygota</taxon>
        <taxon>Neoptera</taxon>
        <taxon>Endopterygota</taxon>
        <taxon>Lepidoptera</taxon>
        <taxon>Glossata</taxon>
        <taxon>Ditrysia</taxon>
        <taxon>Noctuoidea</taxon>
        <taxon>Noctuidae</taxon>
        <taxon>Plusiinae</taxon>
        <taxon>Chrysodeixis</taxon>
    </lineage>
</organism>
<feature type="region of interest" description="Disordered" evidence="1">
    <location>
        <begin position="47"/>
        <end position="80"/>
    </location>
</feature>
<keyword evidence="3" id="KW-1185">Reference proteome</keyword>
<evidence type="ECO:0000313" key="2">
    <source>
        <dbReference type="EMBL" id="CAD0195865.1"/>
    </source>
</evidence>
<evidence type="ECO:0000256" key="1">
    <source>
        <dbReference type="SAM" id="MobiDB-lite"/>
    </source>
</evidence>
<sequence>MPRSLQGRAQIALTRIASARSTAAAHDVTTWRQVVATADHQRDRVVVGRGGGASRQPHYRPTRRSRANKPEYLRSPNLVPPSARRYVNGCARTAPRRLTNRVGSKIRDYSKWVTSDNGRANCFQR</sequence>
<protein>
    <submittedName>
        <fullName evidence="2">Uncharacterized protein</fullName>
    </submittedName>
</protein>
<accession>A0A9N8KSS5</accession>
<feature type="compositionally biased region" description="Basic residues" evidence="1">
    <location>
        <begin position="57"/>
        <end position="67"/>
    </location>
</feature>
<reference evidence="2" key="1">
    <citation type="submission" date="2021-12" db="EMBL/GenBank/DDBJ databases">
        <authorList>
            <person name="King R."/>
        </authorList>
    </citation>
    <scope>NUCLEOTIDE SEQUENCE</scope>
</reference>
<dbReference type="AlphaFoldDB" id="A0A9N8KSS5"/>
<dbReference type="Proteomes" id="UP001154114">
    <property type="component" value="Chromosome 4"/>
</dbReference>